<name>A0A645DL90_9ZZZZ</name>
<reference evidence="1" key="1">
    <citation type="submission" date="2019-08" db="EMBL/GenBank/DDBJ databases">
        <authorList>
            <person name="Kucharzyk K."/>
            <person name="Murdoch R.W."/>
            <person name="Higgins S."/>
            <person name="Loffler F."/>
        </authorList>
    </citation>
    <scope>NUCLEOTIDE SEQUENCE</scope>
</reference>
<accession>A0A645DL90</accession>
<comment type="caution">
    <text evidence="1">The sequence shown here is derived from an EMBL/GenBank/DDBJ whole genome shotgun (WGS) entry which is preliminary data.</text>
</comment>
<dbReference type="EMBL" id="VSSQ01037406">
    <property type="protein sequence ID" value="MPM90086.1"/>
    <property type="molecule type" value="Genomic_DNA"/>
</dbReference>
<organism evidence="1">
    <name type="scientific">bioreactor metagenome</name>
    <dbReference type="NCBI Taxonomy" id="1076179"/>
    <lineage>
        <taxon>unclassified sequences</taxon>
        <taxon>metagenomes</taxon>
        <taxon>ecological metagenomes</taxon>
    </lineage>
</organism>
<sequence length="193" mass="21438">MEDVAVTVGITAVIQAVQEWRHFCCHACFISQRQIDQELLHTFQMDVDDVFAFRLAEVCFVWFGVMFTQVIKNGSHIRAVRACAHLVGLGCLDAVIKREDIDAQVFDDIVAVKSSCQQLRAADLSQAQVSGEESNRGGNCRKCPSFLEDAFIAVFADEFLIDIDEDESINPIEQVNRLHHGDDAGTQVFGCIG</sequence>
<protein>
    <submittedName>
        <fullName evidence="1">Uncharacterized protein</fullName>
    </submittedName>
</protein>
<proteinExistence type="predicted"/>
<evidence type="ECO:0000313" key="1">
    <source>
        <dbReference type="EMBL" id="MPM90086.1"/>
    </source>
</evidence>
<gene>
    <name evidence="1" type="ORF">SDC9_137202</name>
</gene>
<dbReference type="AlphaFoldDB" id="A0A645DL90"/>